<accession>A0ABS6T4I9</accession>
<dbReference type="RefSeq" id="WP_218392590.1">
    <property type="nucleotide sequence ID" value="NZ_JAHUZE010000002.1"/>
</dbReference>
<evidence type="ECO:0000313" key="2">
    <source>
        <dbReference type="Proteomes" id="UP000756530"/>
    </source>
</evidence>
<dbReference type="Proteomes" id="UP000756530">
    <property type="component" value="Unassembled WGS sequence"/>
</dbReference>
<comment type="caution">
    <text evidence="1">The sequence shown here is derived from an EMBL/GenBank/DDBJ whole genome shotgun (WGS) entry which is preliminary data.</text>
</comment>
<organism evidence="1 2">
    <name type="scientific">Maritimibacter dapengensis</name>
    <dbReference type="NCBI Taxonomy" id="2836868"/>
    <lineage>
        <taxon>Bacteria</taxon>
        <taxon>Pseudomonadati</taxon>
        <taxon>Pseudomonadota</taxon>
        <taxon>Alphaproteobacteria</taxon>
        <taxon>Rhodobacterales</taxon>
        <taxon>Roseobacteraceae</taxon>
        <taxon>Maritimibacter</taxon>
    </lineage>
</organism>
<name>A0ABS6T4I9_9RHOB</name>
<proteinExistence type="predicted"/>
<gene>
    <name evidence="1" type="ORF">KJP28_11050</name>
</gene>
<protein>
    <submittedName>
        <fullName evidence="1">Uncharacterized protein</fullName>
    </submittedName>
</protein>
<sequence>MPLHLRNWAYFNSGLAFANRSTVVVAEVLVTHTIATPETEFLRTRFQIA</sequence>
<reference evidence="1 2" key="1">
    <citation type="submission" date="2021-05" db="EMBL/GenBank/DDBJ databases">
        <title>Culturable bacteria isolated from Daya Bay.</title>
        <authorList>
            <person name="Zheng W."/>
            <person name="Yu S."/>
            <person name="Huang Y."/>
        </authorList>
    </citation>
    <scope>NUCLEOTIDE SEQUENCE [LARGE SCALE GENOMIC DNA]</scope>
    <source>
        <strain evidence="1 2">DP4N28-5</strain>
    </source>
</reference>
<evidence type="ECO:0000313" key="1">
    <source>
        <dbReference type="EMBL" id="MBV7379466.1"/>
    </source>
</evidence>
<keyword evidence="2" id="KW-1185">Reference proteome</keyword>
<dbReference type="EMBL" id="JAHUZE010000002">
    <property type="protein sequence ID" value="MBV7379466.1"/>
    <property type="molecule type" value="Genomic_DNA"/>
</dbReference>